<dbReference type="GO" id="GO:0006281">
    <property type="term" value="P:DNA repair"/>
    <property type="evidence" value="ECO:0007669"/>
    <property type="project" value="TreeGrafter"/>
</dbReference>
<dbReference type="InterPro" id="IPR006438">
    <property type="entry name" value="HAD-SF_TIGR01548"/>
</dbReference>
<dbReference type="InterPro" id="IPR023214">
    <property type="entry name" value="HAD_sf"/>
</dbReference>
<dbReference type="InterPro" id="IPR006439">
    <property type="entry name" value="HAD-SF_hydro_IA"/>
</dbReference>
<dbReference type="Gene3D" id="3.40.50.1000">
    <property type="entry name" value="HAD superfamily/HAD-like"/>
    <property type="match status" value="1"/>
</dbReference>
<keyword evidence="2" id="KW-1185">Reference proteome</keyword>
<dbReference type="GO" id="GO:0008967">
    <property type="term" value="F:phosphoglycolate phosphatase activity"/>
    <property type="evidence" value="ECO:0007669"/>
    <property type="project" value="TreeGrafter"/>
</dbReference>
<dbReference type="InterPro" id="IPR036412">
    <property type="entry name" value="HAD-like_sf"/>
</dbReference>
<dbReference type="PANTHER" id="PTHR43434">
    <property type="entry name" value="PHOSPHOGLYCOLATE PHOSPHATASE"/>
    <property type="match status" value="1"/>
</dbReference>
<dbReference type="SUPFAM" id="SSF56784">
    <property type="entry name" value="HAD-like"/>
    <property type="match status" value="1"/>
</dbReference>
<dbReference type="InterPro" id="IPR050155">
    <property type="entry name" value="HAD-like_hydrolase_sf"/>
</dbReference>
<dbReference type="AlphaFoldDB" id="A0AB37UEH8"/>
<protein>
    <submittedName>
        <fullName evidence="1">Imidazoleglycerol-phosphate dehydratase</fullName>
    </submittedName>
</protein>
<accession>A0AB37UEH8</accession>
<proteinExistence type="predicted"/>
<name>A0AB37UEH8_9CYAN</name>
<dbReference type="NCBIfam" id="TIGR01549">
    <property type="entry name" value="HAD-SF-IA-v1"/>
    <property type="match status" value="1"/>
</dbReference>
<gene>
    <name evidence="1" type="ORF">DSM107010_46860</name>
</gene>
<sequence length="264" mass="29151">MTQQTRAIAVFDIDGVVRDVSASYRRAIADTVEYFTAGAYRPTQADIDRLKSEGIWNNDWEASQELVYRYFETRGKGRLQLDLDYPTLVAYFQSLYQGADPQNWTGYICDETLLVQPTYLEQLSAAGIPWGFFSGATRDEAKYVLERLGVVSPALIAMEDAPGKPDPTGLLAVVHQLEVQHQLPATTPVLYAGDTVADMYTVIKAAALQPQRQWIGVGILPPHVQAISDRCHNYTETLKSAGAAIVFGNVEELTPAQIQALLPV</sequence>
<evidence type="ECO:0000313" key="1">
    <source>
        <dbReference type="EMBL" id="RUT08697.1"/>
    </source>
</evidence>
<reference evidence="1 2" key="1">
    <citation type="journal article" date="2019" name="Genome Biol. Evol.">
        <title>Day and night: Metabolic profiles and evolutionary relationships of six axenic non-marine cyanobacteria.</title>
        <authorList>
            <person name="Will S.E."/>
            <person name="Henke P."/>
            <person name="Boedeker C."/>
            <person name="Huang S."/>
            <person name="Brinkmann H."/>
            <person name="Rohde M."/>
            <person name="Jarek M."/>
            <person name="Friedl T."/>
            <person name="Seufert S."/>
            <person name="Schumacher M."/>
            <person name="Overmann J."/>
            <person name="Neumann-Schaal M."/>
            <person name="Petersen J."/>
        </authorList>
    </citation>
    <scope>NUCLEOTIDE SEQUENCE [LARGE SCALE GENOMIC DNA]</scope>
    <source>
        <strain evidence="1 2">SAG 39.79</strain>
    </source>
</reference>
<organism evidence="1 2">
    <name type="scientific">Chroococcidiopsis cubana SAG 39.79</name>
    <dbReference type="NCBI Taxonomy" id="388085"/>
    <lineage>
        <taxon>Bacteria</taxon>
        <taxon>Bacillati</taxon>
        <taxon>Cyanobacteriota</taxon>
        <taxon>Cyanophyceae</taxon>
        <taxon>Chroococcidiopsidales</taxon>
        <taxon>Chroococcidiopsidaceae</taxon>
        <taxon>Chroococcidiopsis</taxon>
    </lineage>
</organism>
<dbReference type="Pfam" id="PF00702">
    <property type="entry name" value="Hydrolase"/>
    <property type="match status" value="1"/>
</dbReference>
<dbReference type="RefSeq" id="WP_106168279.1">
    <property type="nucleotide sequence ID" value="NZ_JAVKZF010000002.1"/>
</dbReference>
<dbReference type="EMBL" id="RSCK01000052">
    <property type="protein sequence ID" value="RUT08697.1"/>
    <property type="molecule type" value="Genomic_DNA"/>
</dbReference>
<comment type="caution">
    <text evidence="1">The sequence shown here is derived from an EMBL/GenBank/DDBJ whole genome shotgun (WGS) entry which is preliminary data.</text>
</comment>
<dbReference type="Proteomes" id="UP000282574">
    <property type="component" value="Unassembled WGS sequence"/>
</dbReference>
<evidence type="ECO:0000313" key="2">
    <source>
        <dbReference type="Proteomes" id="UP000282574"/>
    </source>
</evidence>
<dbReference type="PANTHER" id="PTHR43434:SF1">
    <property type="entry name" value="PHOSPHOGLYCOLATE PHOSPHATASE"/>
    <property type="match status" value="1"/>
</dbReference>
<dbReference type="NCBIfam" id="TIGR01548">
    <property type="entry name" value="HAD-SF-IA-hyp1"/>
    <property type="match status" value="1"/>
</dbReference>